<evidence type="ECO:0000256" key="1">
    <source>
        <dbReference type="SAM" id="Phobius"/>
    </source>
</evidence>
<reference evidence="3" key="1">
    <citation type="submission" date="2019-08" db="EMBL/GenBank/DDBJ databases">
        <authorList>
            <person name="Kucharzyk K."/>
            <person name="Murdoch R.W."/>
            <person name="Higgins S."/>
            <person name="Loffler F."/>
        </authorList>
    </citation>
    <scope>NUCLEOTIDE SEQUENCE</scope>
</reference>
<dbReference type="PANTHER" id="PTHR36834:SF1">
    <property type="entry name" value="INTEGRAL MEMBRANE PROTEIN"/>
    <property type="match status" value="1"/>
</dbReference>
<name>A0A645FC20_9ZZZZ</name>
<feature type="domain" description="VanZ-like" evidence="2">
    <location>
        <begin position="7"/>
        <end position="79"/>
    </location>
</feature>
<accession>A0A645FC20</accession>
<dbReference type="InterPro" id="IPR053150">
    <property type="entry name" value="Teicoplanin_resist-assoc"/>
</dbReference>
<sequence length="107" mass="12178">MNSVVINIVGNIIAFTPFAFFLPLFFKKLRSFSRFLLAMICIVSTVELLQFVLLAGSCDIDDVILNVGGSCMAYGILHIGFFSRIIEKITLLQYRNERKFPRISEHN</sequence>
<proteinExistence type="predicted"/>
<feature type="transmembrane region" description="Helical" evidence="1">
    <location>
        <begin position="35"/>
        <end position="57"/>
    </location>
</feature>
<feature type="transmembrane region" description="Helical" evidence="1">
    <location>
        <begin position="63"/>
        <end position="86"/>
    </location>
</feature>
<keyword evidence="1" id="KW-0472">Membrane</keyword>
<organism evidence="3">
    <name type="scientific">bioreactor metagenome</name>
    <dbReference type="NCBI Taxonomy" id="1076179"/>
    <lineage>
        <taxon>unclassified sequences</taxon>
        <taxon>metagenomes</taxon>
        <taxon>ecological metagenomes</taxon>
    </lineage>
</organism>
<evidence type="ECO:0000313" key="3">
    <source>
        <dbReference type="EMBL" id="MPN11460.1"/>
    </source>
</evidence>
<keyword evidence="1" id="KW-0812">Transmembrane</keyword>
<keyword evidence="1" id="KW-1133">Transmembrane helix</keyword>
<gene>
    <name evidence="3" type="ORF">SDC9_158761</name>
</gene>
<dbReference type="Pfam" id="PF04892">
    <property type="entry name" value="VanZ"/>
    <property type="match status" value="1"/>
</dbReference>
<feature type="transmembrane region" description="Helical" evidence="1">
    <location>
        <begin position="6"/>
        <end position="26"/>
    </location>
</feature>
<dbReference type="EMBL" id="VSSQ01057678">
    <property type="protein sequence ID" value="MPN11460.1"/>
    <property type="molecule type" value="Genomic_DNA"/>
</dbReference>
<dbReference type="InterPro" id="IPR006976">
    <property type="entry name" value="VanZ-like"/>
</dbReference>
<dbReference type="AlphaFoldDB" id="A0A645FC20"/>
<comment type="caution">
    <text evidence="3">The sequence shown here is derived from an EMBL/GenBank/DDBJ whole genome shotgun (WGS) entry which is preliminary data.</text>
</comment>
<evidence type="ECO:0000259" key="2">
    <source>
        <dbReference type="Pfam" id="PF04892"/>
    </source>
</evidence>
<protein>
    <recommendedName>
        <fullName evidence="2">VanZ-like domain-containing protein</fullName>
    </recommendedName>
</protein>
<dbReference type="PANTHER" id="PTHR36834">
    <property type="entry name" value="MEMBRANE PROTEIN-RELATED"/>
    <property type="match status" value="1"/>
</dbReference>